<comment type="function">
    <text evidence="12 13">Required for formation of the rod structure in the basal body of the flagellar apparatus. Together with FliI and FliH, may constitute the export apparatus of flagellin.</text>
</comment>
<keyword evidence="15" id="KW-0969">Cilium</keyword>
<comment type="caution">
    <text evidence="15">The sequence shown here is derived from an EMBL/GenBank/DDBJ whole genome shotgun (WGS) entry which is preliminary data.</text>
</comment>
<reference evidence="15 16" key="1">
    <citation type="submission" date="2019-08" db="EMBL/GenBank/DDBJ databases">
        <title>Draft genome analysis of Rheinheimera tangshanensis isolated from the roots of fresh rice plants (Oryza sativa).</title>
        <authorList>
            <person name="Yu Q."/>
            <person name="Qi Y."/>
            <person name="Zhang H."/>
            <person name="Pu J."/>
        </authorList>
    </citation>
    <scope>NUCLEOTIDE SEQUENCE [LARGE SCALE GENOMIC DNA]</scope>
    <source>
        <strain evidence="15 16">JA3-B52</strain>
    </source>
</reference>
<feature type="transmembrane region" description="Helical" evidence="13">
    <location>
        <begin position="96"/>
        <end position="116"/>
    </location>
</feature>
<evidence type="ECO:0000256" key="12">
    <source>
        <dbReference type="ARBA" id="ARBA00025078"/>
    </source>
</evidence>
<evidence type="ECO:0000313" key="16">
    <source>
        <dbReference type="Proteomes" id="UP000321814"/>
    </source>
</evidence>
<feature type="transmembrane region" description="Helical" evidence="13">
    <location>
        <begin position="189"/>
        <end position="211"/>
    </location>
</feature>
<keyword evidence="9 13" id="KW-1133">Transmembrane helix</keyword>
<feature type="compositionally biased region" description="Basic and acidic residues" evidence="14">
    <location>
        <begin position="12"/>
        <end position="26"/>
    </location>
</feature>
<dbReference type="RefSeq" id="WP_147903351.1">
    <property type="nucleotide sequence ID" value="NZ_BAAAGC010000017.1"/>
</dbReference>
<evidence type="ECO:0000256" key="13">
    <source>
        <dbReference type="RuleBase" id="RU364091"/>
    </source>
</evidence>
<evidence type="ECO:0000256" key="7">
    <source>
        <dbReference type="ARBA" id="ARBA00022795"/>
    </source>
</evidence>
<dbReference type="InterPro" id="IPR029025">
    <property type="entry name" value="T3SS_substrate_exporter_C"/>
</dbReference>
<dbReference type="PANTHER" id="PTHR30531">
    <property type="entry name" value="FLAGELLAR BIOSYNTHETIC PROTEIN FLHB"/>
    <property type="match status" value="1"/>
</dbReference>
<keyword evidence="5 13" id="KW-1003">Cell membrane</keyword>
<dbReference type="OrthoDB" id="9807950at2"/>
<evidence type="ECO:0000256" key="9">
    <source>
        <dbReference type="ARBA" id="ARBA00022989"/>
    </source>
</evidence>
<keyword evidence="15" id="KW-0966">Cell projection</keyword>
<evidence type="ECO:0000256" key="10">
    <source>
        <dbReference type="ARBA" id="ARBA00023136"/>
    </source>
</evidence>
<dbReference type="InterPro" id="IPR006135">
    <property type="entry name" value="T3SS_substrate_exporter"/>
</dbReference>
<dbReference type="GO" id="GO:0009306">
    <property type="term" value="P:protein secretion"/>
    <property type="evidence" value="ECO:0007669"/>
    <property type="project" value="InterPro"/>
</dbReference>
<accession>A0A5C8LXV8</accession>
<keyword evidence="10 13" id="KW-0472">Membrane</keyword>
<feature type="region of interest" description="Disordered" evidence="14">
    <location>
        <begin position="1"/>
        <end position="26"/>
    </location>
</feature>
<keyword evidence="11 13" id="KW-1006">Bacterial flagellum protein export</keyword>
<keyword evidence="6 13" id="KW-0812">Transmembrane</keyword>
<dbReference type="Pfam" id="PF01312">
    <property type="entry name" value="Bac_export_2"/>
    <property type="match status" value="1"/>
</dbReference>
<keyword evidence="8 13" id="KW-0653">Protein transport</keyword>
<dbReference type="Proteomes" id="UP000321814">
    <property type="component" value="Unassembled WGS sequence"/>
</dbReference>
<feature type="transmembrane region" description="Helical" evidence="13">
    <location>
        <begin position="150"/>
        <end position="169"/>
    </location>
</feature>
<dbReference type="AlphaFoldDB" id="A0A5C8LXV8"/>
<keyword evidence="4 13" id="KW-0813">Transport</keyword>
<evidence type="ECO:0000256" key="14">
    <source>
        <dbReference type="SAM" id="MobiDB-lite"/>
    </source>
</evidence>
<comment type="subcellular location">
    <subcellularLocation>
        <location evidence="1">Cell membrane</location>
        <topology evidence="1">Multi-pass membrane protein</topology>
    </subcellularLocation>
</comment>
<evidence type="ECO:0000256" key="4">
    <source>
        <dbReference type="ARBA" id="ARBA00022448"/>
    </source>
</evidence>
<dbReference type="GO" id="GO:0044780">
    <property type="term" value="P:bacterial-type flagellum assembly"/>
    <property type="evidence" value="ECO:0007669"/>
    <property type="project" value="InterPro"/>
</dbReference>
<evidence type="ECO:0000256" key="11">
    <source>
        <dbReference type="ARBA" id="ARBA00023225"/>
    </source>
</evidence>
<evidence type="ECO:0000313" key="15">
    <source>
        <dbReference type="EMBL" id="TXK82106.1"/>
    </source>
</evidence>
<name>A0A5C8LXV8_9GAMM</name>
<dbReference type="EMBL" id="VRLR01000002">
    <property type="protein sequence ID" value="TXK82106.1"/>
    <property type="molecule type" value="Genomic_DNA"/>
</dbReference>
<dbReference type="NCBIfam" id="TIGR00328">
    <property type="entry name" value="flhB"/>
    <property type="match status" value="1"/>
</dbReference>
<keyword evidence="15" id="KW-0282">Flagellum</keyword>
<dbReference type="Gene3D" id="3.40.1690.10">
    <property type="entry name" value="secretion proteins EscU"/>
    <property type="match status" value="1"/>
</dbReference>
<dbReference type="GO" id="GO:0005886">
    <property type="term" value="C:plasma membrane"/>
    <property type="evidence" value="ECO:0007669"/>
    <property type="project" value="UniProtKB-SubCell"/>
</dbReference>
<dbReference type="InterPro" id="IPR006136">
    <property type="entry name" value="FlhB"/>
</dbReference>
<organism evidence="15 16">
    <name type="scientific">Rheinheimera tangshanensis</name>
    <dbReference type="NCBI Taxonomy" id="400153"/>
    <lineage>
        <taxon>Bacteria</taxon>
        <taxon>Pseudomonadati</taxon>
        <taxon>Pseudomonadota</taxon>
        <taxon>Gammaproteobacteria</taxon>
        <taxon>Chromatiales</taxon>
        <taxon>Chromatiaceae</taxon>
        <taxon>Rheinheimera</taxon>
    </lineage>
</organism>
<evidence type="ECO:0000256" key="1">
    <source>
        <dbReference type="ARBA" id="ARBA00004651"/>
    </source>
</evidence>
<evidence type="ECO:0000256" key="5">
    <source>
        <dbReference type="ARBA" id="ARBA00022475"/>
    </source>
</evidence>
<feature type="transmembrane region" description="Helical" evidence="13">
    <location>
        <begin position="36"/>
        <end position="58"/>
    </location>
</feature>
<sequence>MSENTGQNKTEQPTEQRLRKSREEGQVARSKELNTALLLLLGSAALLWFADMFMQLFYQLVQSSWQLDKDALKQGDLMTGAIADALLAMLGASLPFLLTLFIASWVAGILPGGAIFSSKLLGPKFSNMNPIAGLGRMFGSESLVELGKSILKVLLLGFCLWGLMSHLATRLLFLQRMDLATAAKDGLEVLSFSLMVLALVLLIVAVIDVPFQQFKVANKLKMTKQEVKDERKSTDGNPEIKGRIRQIQYQIASRRIEDRVPTADVIITNPTHYAVALKYSEKKAKAPYVVAKGVDQMALRIRELAATHQLEIIELPPLARAIYFSTRVDQEVPKGLYTAVAYVLTYVMQLKAYKQGRGQKPAPIPDIFIPSSLQKQANERGSTL</sequence>
<protein>
    <recommendedName>
        <fullName evidence="3 13">Flagellar biosynthetic protein FlhB</fullName>
    </recommendedName>
</protein>
<dbReference type="PANTHER" id="PTHR30531:SF12">
    <property type="entry name" value="FLAGELLAR BIOSYNTHETIC PROTEIN FLHB"/>
    <property type="match status" value="1"/>
</dbReference>
<proteinExistence type="inferred from homology"/>
<evidence type="ECO:0000256" key="3">
    <source>
        <dbReference type="ARBA" id="ARBA00021622"/>
    </source>
</evidence>
<dbReference type="Gene3D" id="6.10.250.2080">
    <property type="match status" value="1"/>
</dbReference>
<keyword evidence="16" id="KW-1185">Reference proteome</keyword>
<evidence type="ECO:0000256" key="8">
    <source>
        <dbReference type="ARBA" id="ARBA00022927"/>
    </source>
</evidence>
<dbReference type="SUPFAM" id="SSF160544">
    <property type="entry name" value="EscU C-terminal domain-like"/>
    <property type="match status" value="1"/>
</dbReference>
<gene>
    <name evidence="13 15" type="primary">flhB</name>
    <name evidence="15" type="ORF">FU839_04250</name>
</gene>
<dbReference type="FunFam" id="3.40.1690.10:FF:000001">
    <property type="entry name" value="Flagellar biosynthetic protein FlhB"/>
    <property type="match status" value="1"/>
</dbReference>
<evidence type="ECO:0000256" key="2">
    <source>
        <dbReference type="ARBA" id="ARBA00010690"/>
    </source>
</evidence>
<comment type="similarity">
    <text evidence="2 13">Belongs to the type III secretion exporter family.</text>
</comment>
<dbReference type="PRINTS" id="PR00950">
    <property type="entry name" value="TYPE3IMSPROT"/>
</dbReference>
<feature type="compositionally biased region" description="Polar residues" evidence="14">
    <location>
        <begin position="1"/>
        <end position="11"/>
    </location>
</feature>
<keyword evidence="7 13" id="KW-1005">Bacterial flagellum biogenesis</keyword>
<evidence type="ECO:0000256" key="6">
    <source>
        <dbReference type="ARBA" id="ARBA00022692"/>
    </source>
</evidence>